<dbReference type="AlphaFoldDB" id="A0AAD5U2B3"/>
<name>A0AAD5U2B3_9FUNG</name>
<evidence type="ECO:0000256" key="13">
    <source>
        <dbReference type="ARBA" id="ARBA00024531"/>
    </source>
</evidence>
<dbReference type="InterPro" id="IPR029058">
    <property type="entry name" value="AB_hydrolase_fold"/>
</dbReference>
<dbReference type="Proteomes" id="UP001211065">
    <property type="component" value="Unassembled WGS sequence"/>
</dbReference>
<dbReference type="PANTHER" id="PTHR45792:SF8">
    <property type="entry name" value="DIACYLGLYCEROL LIPASE-ALPHA"/>
    <property type="match status" value="1"/>
</dbReference>
<dbReference type="EMBL" id="JADGJW010000282">
    <property type="protein sequence ID" value="KAJ3220668.1"/>
    <property type="molecule type" value="Genomic_DNA"/>
</dbReference>
<keyword evidence="10 15" id="KW-1133">Transmembrane helix</keyword>
<feature type="domain" description="Fungal lipase-type" evidence="16">
    <location>
        <begin position="351"/>
        <end position="486"/>
    </location>
</feature>
<evidence type="ECO:0000256" key="3">
    <source>
        <dbReference type="ARBA" id="ARBA00022475"/>
    </source>
</evidence>
<keyword evidence="5 15" id="KW-0812">Transmembrane</keyword>
<sequence length="657" mass="75327">MAVFVLLITIFVEAKIAHISTLGTISDDSPRKNIVNWLHAHFTLMTLEIIIQIYGLTLIFGSIHEKCEIPGLRHVLLKICVLVNCSTLLFYILTVFLLYLRSTSHSQTLIDHHSLWERRVNYLCLGHRRKGIVDNGEAEADALTAVAKFFAEFFFDHDITLSDIFIGMLLLRRKQEKEKKKKNKKNVFDYPGNIDDSTTFSRINPFEENSFDTTTSQPLNMKKGPIPAKYTEIKDVLYYYDFAEAIYGFPLYLFSNCRDGLQHLLCSCFQKPNEELLFEVKTHFSPPGKLDLIKNSEKSNVYTTGWPFCCFPKKAKYTMKSQNILHMSVNNNELFFPMFFCYKDDFRKALIIAIRGTLSTADLLVDLNLDLTEITFLYNGITCRGQTHSGILRSAKNVEQELNDFGVLQGFQQGLYSDYKIIVTGHSLGGGVSSLLCHLLREKGYLNAVSYSYSPPGCIVSIDAVAYFEQFCVSVVMGNDVVPRLNRKTVEKMNSDMLDILKRCNVSKMRVLAGLTGRLLSERFNIIPKYLQPDWFTRLIQEEQFEQGEGVNLSDEPSIQELCSPEIGKMERAGSSYRSIDHFPEMYLPGKILHFCKETLQFNIDHQLHVEDPNGREECSPSLKDSIEKIYKPYWAEKENFQHLIVSPSMVDFSFNQ</sequence>
<keyword evidence="8" id="KW-0106">Calcium</keyword>
<evidence type="ECO:0000256" key="10">
    <source>
        <dbReference type="ARBA" id="ARBA00022989"/>
    </source>
</evidence>
<dbReference type="Pfam" id="PF01764">
    <property type="entry name" value="Lipase_3"/>
    <property type="match status" value="1"/>
</dbReference>
<keyword evidence="4" id="KW-0597">Phosphoprotein</keyword>
<dbReference type="InterPro" id="IPR052214">
    <property type="entry name" value="DAG_Lipase-Related"/>
</dbReference>
<dbReference type="GO" id="GO:0046340">
    <property type="term" value="P:diacylglycerol catabolic process"/>
    <property type="evidence" value="ECO:0007669"/>
    <property type="project" value="TreeGrafter"/>
</dbReference>
<evidence type="ECO:0000259" key="16">
    <source>
        <dbReference type="Pfam" id="PF01764"/>
    </source>
</evidence>
<dbReference type="GO" id="GO:0005886">
    <property type="term" value="C:plasma membrane"/>
    <property type="evidence" value="ECO:0007669"/>
    <property type="project" value="UniProtKB-SubCell"/>
</dbReference>
<dbReference type="InterPro" id="IPR002921">
    <property type="entry name" value="Fungal_lipase-type"/>
</dbReference>
<evidence type="ECO:0000256" key="6">
    <source>
        <dbReference type="ARBA" id="ARBA00022723"/>
    </source>
</evidence>
<dbReference type="GO" id="GO:0016298">
    <property type="term" value="F:lipase activity"/>
    <property type="evidence" value="ECO:0007669"/>
    <property type="project" value="TreeGrafter"/>
</dbReference>
<evidence type="ECO:0000256" key="12">
    <source>
        <dbReference type="ARBA" id="ARBA00023136"/>
    </source>
</evidence>
<reference evidence="17" key="1">
    <citation type="submission" date="2020-05" db="EMBL/GenBank/DDBJ databases">
        <title>Phylogenomic resolution of chytrid fungi.</title>
        <authorList>
            <person name="Stajich J.E."/>
            <person name="Amses K."/>
            <person name="Simmons R."/>
            <person name="Seto K."/>
            <person name="Myers J."/>
            <person name="Bonds A."/>
            <person name="Quandt C.A."/>
            <person name="Barry K."/>
            <person name="Liu P."/>
            <person name="Grigoriev I."/>
            <person name="Longcore J.E."/>
            <person name="James T.Y."/>
        </authorList>
    </citation>
    <scope>NUCLEOTIDE SEQUENCE</scope>
    <source>
        <strain evidence="17">JEL0476</strain>
    </source>
</reference>
<comment type="catalytic activity">
    <reaction evidence="13">
        <text>a 1,2-diacyl-sn-glycerol + H2O = a 2-acylglycerol + a fatty acid + H(+)</text>
        <dbReference type="Rhea" id="RHEA:33275"/>
        <dbReference type="ChEBI" id="CHEBI:15377"/>
        <dbReference type="ChEBI" id="CHEBI:15378"/>
        <dbReference type="ChEBI" id="CHEBI:17389"/>
        <dbReference type="ChEBI" id="CHEBI:17815"/>
        <dbReference type="ChEBI" id="CHEBI:28868"/>
        <dbReference type="EC" id="3.1.1.116"/>
    </reaction>
    <physiologicalReaction direction="left-to-right" evidence="13">
        <dbReference type="Rhea" id="RHEA:33276"/>
    </physiologicalReaction>
</comment>
<gene>
    <name evidence="17" type="ORF">HK099_004117</name>
</gene>
<dbReference type="Gene3D" id="3.40.50.1820">
    <property type="entry name" value="alpha/beta hydrolase"/>
    <property type="match status" value="1"/>
</dbReference>
<comment type="caution">
    <text evidence="17">The sequence shown here is derived from an EMBL/GenBank/DDBJ whole genome shotgun (WGS) entry which is preliminary data.</text>
</comment>
<accession>A0AAD5U2B3</accession>
<keyword evidence="7" id="KW-0378">Hydrolase</keyword>
<evidence type="ECO:0000313" key="17">
    <source>
        <dbReference type="EMBL" id="KAJ3220668.1"/>
    </source>
</evidence>
<evidence type="ECO:0000256" key="5">
    <source>
        <dbReference type="ARBA" id="ARBA00022692"/>
    </source>
</evidence>
<keyword evidence="3" id="KW-1003">Cell membrane</keyword>
<comment type="cofactor">
    <cofactor evidence="1">
        <name>Ca(2+)</name>
        <dbReference type="ChEBI" id="CHEBI:29108"/>
    </cofactor>
</comment>
<protein>
    <recommendedName>
        <fullName evidence="14">sn-1-specific diacylglycerol lipase</fullName>
        <ecNumber evidence="14">3.1.1.116</ecNumber>
    </recommendedName>
</protein>
<feature type="transmembrane region" description="Helical" evidence="15">
    <location>
        <begin position="38"/>
        <end position="63"/>
    </location>
</feature>
<evidence type="ECO:0000256" key="1">
    <source>
        <dbReference type="ARBA" id="ARBA00001913"/>
    </source>
</evidence>
<keyword evidence="12 15" id="KW-0472">Membrane</keyword>
<evidence type="ECO:0000256" key="7">
    <source>
        <dbReference type="ARBA" id="ARBA00022801"/>
    </source>
</evidence>
<feature type="transmembrane region" description="Helical" evidence="15">
    <location>
        <begin position="75"/>
        <end position="100"/>
    </location>
</feature>
<dbReference type="PANTHER" id="PTHR45792">
    <property type="entry name" value="DIACYLGLYCEROL LIPASE HOMOLOG-RELATED"/>
    <property type="match status" value="1"/>
</dbReference>
<evidence type="ECO:0000256" key="14">
    <source>
        <dbReference type="ARBA" id="ARBA00026104"/>
    </source>
</evidence>
<evidence type="ECO:0000313" key="18">
    <source>
        <dbReference type="Proteomes" id="UP001211065"/>
    </source>
</evidence>
<keyword evidence="6" id="KW-0479">Metal-binding</keyword>
<dbReference type="CDD" id="cd00519">
    <property type="entry name" value="Lipase_3"/>
    <property type="match status" value="1"/>
</dbReference>
<evidence type="ECO:0000256" key="11">
    <source>
        <dbReference type="ARBA" id="ARBA00023098"/>
    </source>
</evidence>
<proteinExistence type="predicted"/>
<evidence type="ECO:0000256" key="8">
    <source>
        <dbReference type="ARBA" id="ARBA00022837"/>
    </source>
</evidence>
<evidence type="ECO:0000256" key="2">
    <source>
        <dbReference type="ARBA" id="ARBA00004651"/>
    </source>
</evidence>
<dbReference type="SUPFAM" id="SSF53474">
    <property type="entry name" value="alpha/beta-Hydrolases"/>
    <property type="match status" value="1"/>
</dbReference>
<dbReference type="GO" id="GO:0046872">
    <property type="term" value="F:metal ion binding"/>
    <property type="evidence" value="ECO:0007669"/>
    <property type="project" value="UniProtKB-KW"/>
</dbReference>
<dbReference type="EC" id="3.1.1.116" evidence="14"/>
<evidence type="ECO:0000256" key="4">
    <source>
        <dbReference type="ARBA" id="ARBA00022553"/>
    </source>
</evidence>
<evidence type="ECO:0000256" key="9">
    <source>
        <dbReference type="ARBA" id="ARBA00022963"/>
    </source>
</evidence>
<comment type="subcellular location">
    <subcellularLocation>
        <location evidence="2">Cell membrane</location>
        <topology evidence="2">Multi-pass membrane protein</topology>
    </subcellularLocation>
</comment>
<keyword evidence="9" id="KW-0442">Lipid degradation</keyword>
<keyword evidence="11" id="KW-0443">Lipid metabolism</keyword>
<evidence type="ECO:0000256" key="15">
    <source>
        <dbReference type="SAM" id="Phobius"/>
    </source>
</evidence>
<keyword evidence="18" id="KW-1185">Reference proteome</keyword>
<dbReference type="GO" id="GO:0019369">
    <property type="term" value="P:arachidonate metabolic process"/>
    <property type="evidence" value="ECO:0007669"/>
    <property type="project" value="TreeGrafter"/>
</dbReference>
<organism evidence="17 18">
    <name type="scientific">Clydaea vesicula</name>
    <dbReference type="NCBI Taxonomy" id="447962"/>
    <lineage>
        <taxon>Eukaryota</taxon>
        <taxon>Fungi</taxon>
        <taxon>Fungi incertae sedis</taxon>
        <taxon>Chytridiomycota</taxon>
        <taxon>Chytridiomycota incertae sedis</taxon>
        <taxon>Chytridiomycetes</taxon>
        <taxon>Lobulomycetales</taxon>
        <taxon>Lobulomycetaceae</taxon>
        <taxon>Clydaea</taxon>
    </lineage>
</organism>